<dbReference type="RefSeq" id="WP_191156512.1">
    <property type="nucleotide sequence ID" value="NZ_JACWUN010000012.1"/>
</dbReference>
<evidence type="ECO:0000256" key="7">
    <source>
        <dbReference type="ARBA" id="ARBA00022741"/>
    </source>
</evidence>
<dbReference type="InterPro" id="IPR013767">
    <property type="entry name" value="PAS_fold"/>
</dbReference>
<keyword evidence="12" id="KW-0472">Membrane</keyword>
<feature type="domain" description="PAS" evidence="14">
    <location>
        <begin position="10"/>
        <end position="58"/>
    </location>
</feature>
<dbReference type="GO" id="GO:0030295">
    <property type="term" value="F:protein kinase activator activity"/>
    <property type="evidence" value="ECO:0007669"/>
    <property type="project" value="TreeGrafter"/>
</dbReference>
<gene>
    <name evidence="15" type="ORF">ICT70_10890</name>
</gene>
<evidence type="ECO:0000259" key="13">
    <source>
        <dbReference type="PROSITE" id="PS50109"/>
    </source>
</evidence>
<evidence type="ECO:0000256" key="11">
    <source>
        <dbReference type="ARBA" id="ARBA00023012"/>
    </source>
</evidence>
<keyword evidence="10" id="KW-1133">Transmembrane helix</keyword>
<keyword evidence="16" id="KW-1185">Reference proteome</keyword>
<sequence length="474" mass="52835">MTSELYRLIAHYPLEKLLQFVPAGVFVVTPDQKIVYWSEEAERITGYSAADVIGRSCLEFHGDSCCHDCALFDQAVSKPLLEKKCVLISKQGRRLIISKNADLLRVADGTVIGGIEAFVDRTGLKELEIERDSLRSVLNGMTDPIYICDRNYRLLFFNRAMDRLIGKMTDRPCYEVLYGRADVCPDCPMAEVFDGELCRQETHLIGTGRTYEVLHSACHFHQQPQCKLGVCRDITERLAIRQRLQQVNRELDAFVSMVSHDLRSPLTPLIGYADLLHERYSSVLDDLGRESVSEIRSTAEGMKDLLEDLLCLARVGQVPVPAEPIATLRVVADVVAELGEFIQRRQARIDIGCLPDVLIPETFLADLFRNLITNALKYGVGNEDSRIEIFGHVVGSRVELLVRDHGAGVTASEREKIFEPFARGEVAHKCSGTGIGLATVAKIARVYHGRVWVEETSGGGATFVVELPNPQSEC</sequence>
<dbReference type="CDD" id="cd00075">
    <property type="entry name" value="HATPase"/>
    <property type="match status" value="1"/>
</dbReference>
<dbReference type="InterPro" id="IPR000014">
    <property type="entry name" value="PAS"/>
</dbReference>
<evidence type="ECO:0000259" key="14">
    <source>
        <dbReference type="PROSITE" id="PS50112"/>
    </source>
</evidence>
<evidence type="ECO:0000256" key="5">
    <source>
        <dbReference type="ARBA" id="ARBA00022679"/>
    </source>
</evidence>
<keyword evidence="5" id="KW-0808">Transferase</keyword>
<evidence type="ECO:0000256" key="12">
    <source>
        <dbReference type="ARBA" id="ARBA00023136"/>
    </source>
</evidence>
<dbReference type="PANTHER" id="PTHR42878">
    <property type="entry name" value="TWO-COMPONENT HISTIDINE KINASE"/>
    <property type="match status" value="1"/>
</dbReference>
<comment type="caution">
    <text evidence="15">The sequence shown here is derived from an EMBL/GenBank/DDBJ whole genome shotgun (WGS) entry which is preliminary data.</text>
</comment>
<dbReference type="CDD" id="cd00082">
    <property type="entry name" value="HisKA"/>
    <property type="match status" value="1"/>
</dbReference>
<dbReference type="SMART" id="SM00387">
    <property type="entry name" value="HATPase_c"/>
    <property type="match status" value="1"/>
</dbReference>
<keyword evidence="9" id="KW-0067">ATP-binding</keyword>
<evidence type="ECO:0000256" key="1">
    <source>
        <dbReference type="ARBA" id="ARBA00000085"/>
    </source>
</evidence>
<dbReference type="InterPro" id="IPR005467">
    <property type="entry name" value="His_kinase_dom"/>
</dbReference>
<dbReference type="SUPFAM" id="SSF55874">
    <property type="entry name" value="ATPase domain of HSP90 chaperone/DNA topoisomerase II/histidine kinase"/>
    <property type="match status" value="1"/>
</dbReference>
<name>A0A8J6QV35_9BACT</name>
<dbReference type="EMBL" id="JACWUN010000012">
    <property type="protein sequence ID" value="MBD1401180.1"/>
    <property type="molecule type" value="Genomic_DNA"/>
</dbReference>
<dbReference type="InterPro" id="IPR036890">
    <property type="entry name" value="HATPase_C_sf"/>
</dbReference>
<dbReference type="EC" id="2.7.13.3" evidence="3"/>
<dbReference type="SMART" id="SM00091">
    <property type="entry name" value="PAS"/>
    <property type="match status" value="2"/>
</dbReference>
<reference evidence="15" key="1">
    <citation type="submission" date="2020-09" db="EMBL/GenBank/DDBJ databases">
        <title>Pelobacter alkaliphilus sp. nov., a novel anaerobic arsenate-reducing bacterium from terrestrial mud volcano.</title>
        <authorList>
            <person name="Khomyakova M.A."/>
            <person name="Merkel A.Y."/>
            <person name="Slobodkin A.I."/>
        </authorList>
    </citation>
    <scope>NUCLEOTIDE SEQUENCE</scope>
    <source>
        <strain evidence="15">M08fum</strain>
    </source>
</reference>
<dbReference type="InterPro" id="IPR050351">
    <property type="entry name" value="BphY/WalK/GraS-like"/>
</dbReference>
<dbReference type="PROSITE" id="PS50109">
    <property type="entry name" value="HIS_KIN"/>
    <property type="match status" value="1"/>
</dbReference>
<dbReference type="SMART" id="SM00388">
    <property type="entry name" value="HisKA"/>
    <property type="match status" value="1"/>
</dbReference>
<dbReference type="SUPFAM" id="SSF55785">
    <property type="entry name" value="PYP-like sensor domain (PAS domain)"/>
    <property type="match status" value="2"/>
</dbReference>
<dbReference type="AlphaFoldDB" id="A0A8J6QV35"/>
<keyword evidence="8" id="KW-0418">Kinase</keyword>
<dbReference type="Pfam" id="PF00989">
    <property type="entry name" value="PAS"/>
    <property type="match status" value="1"/>
</dbReference>
<comment type="catalytic activity">
    <reaction evidence="1">
        <text>ATP + protein L-histidine = ADP + protein N-phospho-L-histidine.</text>
        <dbReference type="EC" id="2.7.13.3"/>
    </reaction>
</comment>
<dbReference type="SUPFAM" id="SSF47384">
    <property type="entry name" value="Homodimeric domain of signal transducing histidine kinase"/>
    <property type="match status" value="1"/>
</dbReference>
<dbReference type="Pfam" id="PF00512">
    <property type="entry name" value="HisKA"/>
    <property type="match status" value="1"/>
</dbReference>
<evidence type="ECO:0000256" key="2">
    <source>
        <dbReference type="ARBA" id="ARBA00004141"/>
    </source>
</evidence>
<dbReference type="Pfam" id="PF13188">
    <property type="entry name" value="PAS_8"/>
    <property type="match status" value="1"/>
</dbReference>
<evidence type="ECO:0000256" key="9">
    <source>
        <dbReference type="ARBA" id="ARBA00022840"/>
    </source>
</evidence>
<dbReference type="InterPro" id="IPR035965">
    <property type="entry name" value="PAS-like_dom_sf"/>
</dbReference>
<evidence type="ECO:0000256" key="3">
    <source>
        <dbReference type="ARBA" id="ARBA00012438"/>
    </source>
</evidence>
<protein>
    <recommendedName>
        <fullName evidence="3">histidine kinase</fullName>
        <ecNumber evidence="3">2.7.13.3</ecNumber>
    </recommendedName>
</protein>
<evidence type="ECO:0000313" key="15">
    <source>
        <dbReference type="EMBL" id="MBD1401180.1"/>
    </source>
</evidence>
<dbReference type="InterPro" id="IPR003661">
    <property type="entry name" value="HisK_dim/P_dom"/>
</dbReference>
<dbReference type="GO" id="GO:0000155">
    <property type="term" value="F:phosphorelay sensor kinase activity"/>
    <property type="evidence" value="ECO:0007669"/>
    <property type="project" value="InterPro"/>
</dbReference>
<comment type="subcellular location">
    <subcellularLocation>
        <location evidence="2">Membrane</location>
        <topology evidence="2">Multi-pass membrane protein</topology>
    </subcellularLocation>
</comment>
<evidence type="ECO:0000313" key="16">
    <source>
        <dbReference type="Proteomes" id="UP000632828"/>
    </source>
</evidence>
<dbReference type="GO" id="GO:0007234">
    <property type="term" value="P:osmosensory signaling via phosphorelay pathway"/>
    <property type="evidence" value="ECO:0007669"/>
    <property type="project" value="TreeGrafter"/>
</dbReference>
<evidence type="ECO:0000256" key="8">
    <source>
        <dbReference type="ARBA" id="ARBA00022777"/>
    </source>
</evidence>
<dbReference type="Gene3D" id="1.10.287.130">
    <property type="match status" value="1"/>
</dbReference>
<accession>A0A8J6QV35</accession>
<dbReference type="PRINTS" id="PR00344">
    <property type="entry name" value="BCTRLSENSOR"/>
</dbReference>
<evidence type="ECO:0000256" key="10">
    <source>
        <dbReference type="ARBA" id="ARBA00022989"/>
    </source>
</evidence>
<keyword evidence="7" id="KW-0547">Nucleotide-binding</keyword>
<dbReference type="CDD" id="cd00130">
    <property type="entry name" value="PAS"/>
    <property type="match status" value="1"/>
</dbReference>
<dbReference type="Gene3D" id="3.30.450.20">
    <property type="entry name" value="PAS domain"/>
    <property type="match status" value="2"/>
</dbReference>
<organism evidence="15 16">
    <name type="scientific">Pelovirga terrestris</name>
    <dbReference type="NCBI Taxonomy" id="2771352"/>
    <lineage>
        <taxon>Bacteria</taxon>
        <taxon>Pseudomonadati</taxon>
        <taxon>Thermodesulfobacteriota</taxon>
        <taxon>Desulfuromonadia</taxon>
        <taxon>Geobacterales</taxon>
        <taxon>Geobacteraceae</taxon>
        <taxon>Pelovirga</taxon>
    </lineage>
</organism>
<dbReference type="PANTHER" id="PTHR42878:SF7">
    <property type="entry name" value="SENSOR HISTIDINE KINASE GLRK"/>
    <property type="match status" value="1"/>
</dbReference>
<dbReference type="GO" id="GO:0005524">
    <property type="term" value="F:ATP binding"/>
    <property type="evidence" value="ECO:0007669"/>
    <property type="project" value="UniProtKB-KW"/>
</dbReference>
<dbReference type="InterPro" id="IPR003594">
    <property type="entry name" value="HATPase_dom"/>
</dbReference>
<dbReference type="Proteomes" id="UP000632828">
    <property type="component" value="Unassembled WGS sequence"/>
</dbReference>
<keyword evidence="6" id="KW-0812">Transmembrane</keyword>
<dbReference type="PROSITE" id="PS50112">
    <property type="entry name" value="PAS"/>
    <property type="match status" value="2"/>
</dbReference>
<dbReference type="Gene3D" id="3.30.565.10">
    <property type="entry name" value="Histidine kinase-like ATPase, C-terminal domain"/>
    <property type="match status" value="1"/>
</dbReference>
<dbReference type="NCBIfam" id="TIGR00229">
    <property type="entry name" value="sensory_box"/>
    <property type="match status" value="1"/>
</dbReference>
<proteinExistence type="predicted"/>
<dbReference type="GO" id="GO:0016020">
    <property type="term" value="C:membrane"/>
    <property type="evidence" value="ECO:0007669"/>
    <property type="project" value="UniProtKB-SubCell"/>
</dbReference>
<dbReference type="GO" id="GO:0000156">
    <property type="term" value="F:phosphorelay response regulator activity"/>
    <property type="evidence" value="ECO:0007669"/>
    <property type="project" value="TreeGrafter"/>
</dbReference>
<keyword evidence="4" id="KW-0597">Phosphoprotein</keyword>
<feature type="domain" description="PAS" evidence="14">
    <location>
        <begin position="130"/>
        <end position="166"/>
    </location>
</feature>
<evidence type="ECO:0000256" key="6">
    <source>
        <dbReference type="ARBA" id="ARBA00022692"/>
    </source>
</evidence>
<keyword evidence="11" id="KW-0902">Two-component regulatory system</keyword>
<dbReference type="InterPro" id="IPR036097">
    <property type="entry name" value="HisK_dim/P_sf"/>
</dbReference>
<dbReference type="InterPro" id="IPR004358">
    <property type="entry name" value="Sig_transdc_His_kin-like_C"/>
</dbReference>
<dbReference type="Pfam" id="PF02518">
    <property type="entry name" value="HATPase_c"/>
    <property type="match status" value="1"/>
</dbReference>
<feature type="domain" description="Histidine kinase" evidence="13">
    <location>
        <begin position="257"/>
        <end position="471"/>
    </location>
</feature>
<evidence type="ECO:0000256" key="4">
    <source>
        <dbReference type="ARBA" id="ARBA00022553"/>
    </source>
</evidence>
<dbReference type="GO" id="GO:0006355">
    <property type="term" value="P:regulation of DNA-templated transcription"/>
    <property type="evidence" value="ECO:0007669"/>
    <property type="project" value="InterPro"/>
</dbReference>